<evidence type="ECO:0000256" key="4">
    <source>
        <dbReference type="PROSITE-ProRule" id="PRU00236"/>
    </source>
</evidence>
<dbReference type="InterPro" id="IPR029035">
    <property type="entry name" value="DHS-like_NAD/FAD-binding_dom"/>
</dbReference>
<dbReference type="InterPro" id="IPR026590">
    <property type="entry name" value="Ssirtuin_cat_dom"/>
</dbReference>
<keyword evidence="7" id="KW-1185">Reference proteome</keyword>
<dbReference type="InterPro" id="IPR050134">
    <property type="entry name" value="NAD-dep_sirtuin_deacylases"/>
</dbReference>
<evidence type="ECO:0000256" key="2">
    <source>
        <dbReference type="ARBA" id="ARBA00022679"/>
    </source>
</evidence>
<dbReference type="AlphaFoldDB" id="A0AA90R0P0"/>
<keyword evidence="4" id="KW-0862">Zinc</keyword>
<feature type="binding site" evidence="4">
    <location>
        <position position="131"/>
    </location>
    <ligand>
        <name>Zn(2+)</name>
        <dbReference type="ChEBI" id="CHEBI:29105"/>
    </ligand>
</feature>
<dbReference type="InterPro" id="IPR026591">
    <property type="entry name" value="Sirtuin_cat_small_dom_sf"/>
</dbReference>
<dbReference type="Gene3D" id="3.40.50.1220">
    <property type="entry name" value="TPP-binding domain"/>
    <property type="match status" value="1"/>
</dbReference>
<organism evidence="6 7">
    <name type="scientific">Bacillus salipaludis</name>
    <dbReference type="NCBI Taxonomy" id="2547811"/>
    <lineage>
        <taxon>Bacteria</taxon>
        <taxon>Bacillati</taxon>
        <taxon>Bacillota</taxon>
        <taxon>Bacilli</taxon>
        <taxon>Bacillales</taxon>
        <taxon>Bacillaceae</taxon>
        <taxon>Bacillus</taxon>
    </lineage>
</organism>
<dbReference type="PANTHER" id="PTHR11085:SF4">
    <property type="entry name" value="NAD-DEPENDENT PROTEIN DEACYLASE"/>
    <property type="match status" value="1"/>
</dbReference>
<keyword evidence="4" id="KW-0479">Metal-binding</keyword>
<feature type="binding site" evidence="4">
    <location>
        <position position="147"/>
    </location>
    <ligand>
        <name>Zn(2+)</name>
        <dbReference type="ChEBI" id="CHEBI:29105"/>
    </ligand>
</feature>
<protein>
    <recommendedName>
        <fullName evidence="1">protein acetyllysine N-acetyltransferase</fullName>
        <ecNumber evidence="1">2.3.1.286</ecNumber>
    </recommendedName>
</protein>
<feature type="binding site" evidence="4">
    <location>
        <position position="149"/>
    </location>
    <ligand>
        <name>Zn(2+)</name>
        <dbReference type="ChEBI" id="CHEBI:29105"/>
    </ligand>
</feature>
<evidence type="ECO:0000256" key="1">
    <source>
        <dbReference type="ARBA" id="ARBA00012928"/>
    </source>
</evidence>
<sequence>MDDKIQILKQWLEESNYTVIFSGAGMSTESGLPDFHSASSGLWKDQNPMRLVSTDAIQNNRYEFIEFYQNRIEYIDKYKPNIGHDVLVQWEQEGKLNAIITQNVDGFHQSAGSKNVVELHGSLRTCHCSECRDIFPIARFMEQNLSCECGGFIRPSIVLFGERLPEASLLQAARETKKAELFIVLGSSLNVSPANFFPQEAKENEAKLVIINMEPTGMDDVADLMIHHRKIGEVLKELT</sequence>
<comment type="caution">
    <text evidence="6">The sequence shown here is derived from an EMBL/GenBank/DDBJ whole genome shotgun (WGS) entry which is preliminary data.</text>
</comment>
<dbReference type="RefSeq" id="WP_235824945.1">
    <property type="nucleotide sequence ID" value="NZ_JAVGVR010000001.1"/>
</dbReference>
<dbReference type="InterPro" id="IPR003000">
    <property type="entry name" value="Sirtuin"/>
</dbReference>
<keyword evidence="3" id="KW-0520">NAD</keyword>
<name>A0AA90R0P0_9BACI</name>
<feature type="active site" description="Proton acceptor" evidence="4">
    <location>
        <position position="120"/>
    </location>
</feature>
<dbReference type="EMBL" id="JAVGVR010000001">
    <property type="protein sequence ID" value="MDQ6598837.1"/>
    <property type="molecule type" value="Genomic_DNA"/>
</dbReference>
<dbReference type="SUPFAM" id="SSF52467">
    <property type="entry name" value="DHS-like NAD/FAD-binding domain"/>
    <property type="match status" value="1"/>
</dbReference>
<evidence type="ECO:0000259" key="5">
    <source>
        <dbReference type="PROSITE" id="PS50305"/>
    </source>
</evidence>
<evidence type="ECO:0000256" key="3">
    <source>
        <dbReference type="ARBA" id="ARBA00023027"/>
    </source>
</evidence>
<dbReference type="Proteomes" id="UP001178888">
    <property type="component" value="Unassembled WGS sequence"/>
</dbReference>
<dbReference type="EC" id="2.3.1.286" evidence="1"/>
<evidence type="ECO:0000313" key="7">
    <source>
        <dbReference type="Proteomes" id="UP001178888"/>
    </source>
</evidence>
<evidence type="ECO:0000313" key="6">
    <source>
        <dbReference type="EMBL" id="MDQ6598837.1"/>
    </source>
</evidence>
<dbReference type="PANTHER" id="PTHR11085">
    <property type="entry name" value="NAD-DEPENDENT PROTEIN DEACYLASE SIRTUIN-5, MITOCHONDRIAL-RELATED"/>
    <property type="match status" value="1"/>
</dbReference>
<reference evidence="6" key="1">
    <citation type="submission" date="2023-08" db="EMBL/GenBank/DDBJ databases">
        <title>Nitrogen cycling bacteria in agricultural field soils.</title>
        <authorList>
            <person name="Jang J."/>
        </authorList>
    </citation>
    <scope>NUCLEOTIDE SEQUENCE</scope>
    <source>
        <strain evidence="6">PS3-36</strain>
    </source>
</reference>
<keyword evidence="6" id="KW-0012">Acyltransferase</keyword>
<dbReference type="GO" id="GO:0046872">
    <property type="term" value="F:metal ion binding"/>
    <property type="evidence" value="ECO:0007669"/>
    <property type="project" value="UniProtKB-KW"/>
</dbReference>
<dbReference type="NCBIfam" id="NF001753">
    <property type="entry name" value="PRK00481.1-3"/>
    <property type="match status" value="1"/>
</dbReference>
<proteinExistence type="predicted"/>
<dbReference type="GO" id="GO:0070403">
    <property type="term" value="F:NAD+ binding"/>
    <property type="evidence" value="ECO:0007669"/>
    <property type="project" value="InterPro"/>
</dbReference>
<keyword evidence="2 6" id="KW-0808">Transferase</keyword>
<gene>
    <name evidence="6" type="ORF">RCG21_21160</name>
</gene>
<dbReference type="Gene3D" id="3.30.1600.10">
    <property type="entry name" value="SIR2/SIRT2 'Small Domain"/>
    <property type="match status" value="1"/>
</dbReference>
<feature type="domain" description="Deacetylase sirtuin-type" evidence="5">
    <location>
        <begin position="1"/>
        <end position="239"/>
    </location>
</feature>
<dbReference type="GO" id="GO:0017136">
    <property type="term" value="F:histone deacetylase activity, NAD-dependent"/>
    <property type="evidence" value="ECO:0007669"/>
    <property type="project" value="TreeGrafter"/>
</dbReference>
<dbReference type="Pfam" id="PF02146">
    <property type="entry name" value="SIR2"/>
    <property type="match status" value="1"/>
</dbReference>
<feature type="binding site" evidence="4">
    <location>
        <position position="128"/>
    </location>
    <ligand>
        <name>Zn(2+)</name>
        <dbReference type="ChEBI" id="CHEBI:29105"/>
    </ligand>
</feature>
<dbReference type="PROSITE" id="PS50305">
    <property type="entry name" value="SIRTUIN"/>
    <property type="match status" value="1"/>
</dbReference>
<accession>A0AA90R0P0</accession>